<dbReference type="Pfam" id="PF14021">
    <property type="entry name" value="TNT"/>
    <property type="match status" value="1"/>
</dbReference>
<feature type="region of interest" description="Disordered" evidence="1">
    <location>
        <begin position="339"/>
        <end position="496"/>
    </location>
</feature>
<feature type="region of interest" description="Disordered" evidence="1">
    <location>
        <begin position="729"/>
        <end position="764"/>
    </location>
</feature>
<accession>A0A4D4JBW6</accession>
<evidence type="ECO:0008006" key="6">
    <source>
        <dbReference type="Google" id="ProtNLM"/>
    </source>
</evidence>
<feature type="compositionally biased region" description="Gly residues" evidence="1">
    <location>
        <begin position="212"/>
        <end position="221"/>
    </location>
</feature>
<dbReference type="AlphaFoldDB" id="A0A4D4JBW6"/>
<dbReference type="InterPro" id="IPR025331">
    <property type="entry name" value="TNT"/>
</dbReference>
<sequence length="764" mass="75163">MGIELPGELADVAARAGVRWPQADEDGMRRAAAAWREAGERIDALARDSDGSARHALDAVHGGTGDAARRHWDGFVGPDGHLPTAARGCHAAADRLEHAADQVGAAKVQIVRHLVTLAKNRDAAHQAAAAGHPTALAGLDVAVRGTAANVAHVHQALTQAVRQDGGVDAGAVPPLVHASPGAGPSGGGGHGSAWPSSGGAHGAGTPVQVGAGPDGVAGRIGPGGVTVDLGAGQGHGGYGDSGGYGLGGAGRPGDGLPGPGAGTGGIGAPGVIGGMPGHQAIDPRDVDPESTGPIPLGNAAAAGYPAGGRFGPTGDAAGGAWAGTPGHAVDSAANLVHQSSAGAVEPPPAEPPAPTGAAQPVPGGPAQPGTPVAFGGAGGGVLGPAEPAPGGAVAAGPGGAPGAATGTGAPGAMRPGPVTGAGPGAGTPAGPVGRLGPGAPAGSRPATAVAPDVLVDPGSRDRTVPHRPPADRPDRPPSPTGAPPSRPGRGQDGSGGSLALFVVHMFPIGHLPVPASRPSRQLPPPAPELDYAAGLRFPPQDHPESALVDDAEAMERARHGQPPARPAPAREAGDPVVAALAEGHDPLGGEHERDWDRRFLVRAGRDGRRAEYAWPPGECYPEGGSDAGEPVVLPEGTMLDRFGTAEGRVLAPAGTPFRRRSLPPEYLAEGYHRYRVLRPLPVWRAVSAAWFGQPGGGERYRATYPVADLVALGWLADVTAADSEHVTAADGDGVTARQSEGVAAGDGDGVAGNSEAERNEGTGG</sequence>
<dbReference type="GO" id="GO:0050135">
    <property type="term" value="F:NADP+ nucleosidase activity"/>
    <property type="evidence" value="ECO:0007669"/>
    <property type="project" value="InterPro"/>
</dbReference>
<gene>
    <name evidence="4" type="ORF">GTS_29860</name>
</gene>
<dbReference type="PANTHER" id="PTHR42059">
    <property type="entry name" value="TNT DOMAIN-CONTAINING PROTEIN"/>
    <property type="match status" value="1"/>
</dbReference>
<reference evidence="5" key="1">
    <citation type="submission" date="2019-04" db="EMBL/GenBank/DDBJ databases">
        <title>Draft genome sequence of Pseudonocardiaceae bacterium SL3-2-4.</title>
        <authorList>
            <person name="Ningsih F."/>
            <person name="Yokota A."/>
            <person name="Sakai Y."/>
            <person name="Nanatani K."/>
            <person name="Yabe S."/>
            <person name="Oetari A."/>
            <person name="Sjamsuridzal W."/>
        </authorList>
    </citation>
    <scope>NUCLEOTIDE SEQUENCE [LARGE SCALE GENOMIC DNA]</scope>
    <source>
        <strain evidence="5">SL3-2-4</strain>
    </source>
</reference>
<dbReference type="Proteomes" id="UP000298860">
    <property type="component" value="Unassembled WGS sequence"/>
</dbReference>
<evidence type="ECO:0000259" key="2">
    <source>
        <dbReference type="Pfam" id="PF14021"/>
    </source>
</evidence>
<feature type="region of interest" description="Disordered" evidence="1">
    <location>
        <begin position="515"/>
        <end position="543"/>
    </location>
</feature>
<keyword evidence="5" id="KW-1185">Reference proteome</keyword>
<feature type="compositionally biased region" description="Low complexity" evidence="1">
    <location>
        <begin position="402"/>
        <end position="418"/>
    </location>
</feature>
<proteinExistence type="predicted"/>
<evidence type="ECO:0000259" key="3">
    <source>
        <dbReference type="Pfam" id="PF25547"/>
    </source>
</evidence>
<dbReference type="RefSeq" id="WP_137814422.1">
    <property type="nucleotide sequence ID" value="NZ_BJFL01000013.1"/>
</dbReference>
<feature type="compositionally biased region" description="Basic and acidic residues" evidence="1">
    <location>
        <begin position="755"/>
        <end position="764"/>
    </location>
</feature>
<feature type="domain" description="Outer membrane channel protein CpnT-like N-terminal" evidence="3">
    <location>
        <begin position="17"/>
        <end position="137"/>
    </location>
</feature>
<evidence type="ECO:0000313" key="4">
    <source>
        <dbReference type="EMBL" id="GDY31353.1"/>
    </source>
</evidence>
<dbReference type="InterPro" id="IPR057746">
    <property type="entry name" value="CpnT-like_N"/>
</dbReference>
<dbReference type="PANTHER" id="PTHR42059:SF1">
    <property type="entry name" value="TNT DOMAIN-CONTAINING PROTEIN"/>
    <property type="match status" value="1"/>
</dbReference>
<dbReference type="EMBL" id="BJFL01000013">
    <property type="protein sequence ID" value="GDY31353.1"/>
    <property type="molecule type" value="Genomic_DNA"/>
</dbReference>
<comment type="caution">
    <text evidence="4">The sequence shown here is derived from an EMBL/GenBank/DDBJ whole genome shotgun (WGS) entry which is preliminary data.</text>
</comment>
<name>A0A4D4JBW6_9PSEU</name>
<feature type="region of interest" description="Disordered" evidence="1">
    <location>
        <begin position="177"/>
        <end position="221"/>
    </location>
</feature>
<evidence type="ECO:0000313" key="5">
    <source>
        <dbReference type="Proteomes" id="UP000298860"/>
    </source>
</evidence>
<dbReference type="OrthoDB" id="4745173at2"/>
<organism evidence="4 5">
    <name type="scientific">Gandjariella thermophila</name>
    <dbReference type="NCBI Taxonomy" id="1931992"/>
    <lineage>
        <taxon>Bacteria</taxon>
        <taxon>Bacillati</taxon>
        <taxon>Actinomycetota</taxon>
        <taxon>Actinomycetes</taxon>
        <taxon>Pseudonocardiales</taxon>
        <taxon>Pseudonocardiaceae</taxon>
        <taxon>Gandjariella</taxon>
    </lineage>
</organism>
<feature type="compositionally biased region" description="Basic and acidic residues" evidence="1">
    <location>
        <begin position="458"/>
        <end position="475"/>
    </location>
</feature>
<feature type="compositionally biased region" description="Pro residues" evidence="1">
    <location>
        <begin position="345"/>
        <end position="354"/>
    </location>
</feature>
<dbReference type="InterPro" id="IPR053024">
    <property type="entry name" value="Fungal_surface_NADase"/>
</dbReference>
<feature type="domain" description="TNT" evidence="2">
    <location>
        <begin position="633"/>
        <end position="718"/>
    </location>
</feature>
<feature type="compositionally biased region" description="Low complexity" evidence="1">
    <location>
        <begin position="383"/>
        <end position="395"/>
    </location>
</feature>
<feature type="compositionally biased region" description="Pro residues" evidence="1">
    <location>
        <begin position="476"/>
        <end position="486"/>
    </location>
</feature>
<dbReference type="Pfam" id="PF25547">
    <property type="entry name" value="WXG100_2"/>
    <property type="match status" value="1"/>
</dbReference>
<protein>
    <recommendedName>
        <fullName evidence="6">DUF4237 domain-containing protein</fullName>
    </recommendedName>
</protein>
<evidence type="ECO:0000256" key="1">
    <source>
        <dbReference type="SAM" id="MobiDB-lite"/>
    </source>
</evidence>